<dbReference type="AlphaFoldDB" id="A0A3P7JRW5"/>
<evidence type="ECO:0000313" key="3">
    <source>
        <dbReference type="Proteomes" id="UP000270094"/>
    </source>
</evidence>
<protein>
    <submittedName>
        <fullName evidence="2">Uncharacterized protein</fullName>
    </submittedName>
</protein>
<dbReference type="EMBL" id="UYYB01124830">
    <property type="protein sequence ID" value="VDM83713.1"/>
    <property type="molecule type" value="Genomic_DNA"/>
</dbReference>
<sequence>MLQLPVSSLPAIIFLLQITLFGLAVARTDCLQSSAGTSTRAKRGCPMSPYATFLTDDQQQTLHELVTEARRQGADEDLVKEHIDKYISKILPPQRYYEFREAFARFEAGRREKRSAEGVFTRTQTKG</sequence>
<feature type="chain" id="PRO_5018060155" evidence="1">
    <location>
        <begin position="27"/>
        <end position="127"/>
    </location>
</feature>
<gene>
    <name evidence="2" type="ORF">SVUK_LOCUS18711</name>
</gene>
<organism evidence="2 3">
    <name type="scientific">Strongylus vulgaris</name>
    <name type="common">Blood worm</name>
    <dbReference type="NCBI Taxonomy" id="40348"/>
    <lineage>
        <taxon>Eukaryota</taxon>
        <taxon>Metazoa</taxon>
        <taxon>Ecdysozoa</taxon>
        <taxon>Nematoda</taxon>
        <taxon>Chromadorea</taxon>
        <taxon>Rhabditida</taxon>
        <taxon>Rhabditina</taxon>
        <taxon>Rhabditomorpha</taxon>
        <taxon>Strongyloidea</taxon>
        <taxon>Strongylidae</taxon>
        <taxon>Strongylus</taxon>
    </lineage>
</organism>
<dbReference type="OrthoDB" id="5874942at2759"/>
<keyword evidence="1" id="KW-0732">Signal</keyword>
<feature type="signal peptide" evidence="1">
    <location>
        <begin position="1"/>
        <end position="26"/>
    </location>
</feature>
<keyword evidence="3" id="KW-1185">Reference proteome</keyword>
<dbReference type="Proteomes" id="UP000270094">
    <property type="component" value="Unassembled WGS sequence"/>
</dbReference>
<evidence type="ECO:0000313" key="2">
    <source>
        <dbReference type="EMBL" id="VDM83713.1"/>
    </source>
</evidence>
<accession>A0A3P7JRW5</accession>
<proteinExistence type="predicted"/>
<reference evidence="2 3" key="1">
    <citation type="submission" date="2018-11" db="EMBL/GenBank/DDBJ databases">
        <authorList>
            <consortium name="Pathogen Informatics"/>
        </authorList>
    </citation>
    <scope>NUCLEOTIDE SEQUENCE [LARGE SCALE GENOMIC DNA]</scope>
</reference>
<name>A0A3P7JRW5_STRVU</name>
<evidence type="ECO:0000256" key="1">
    <source>
        <dbReference type="SAM" id="SignalP"/>
    </source>
</evidence>